<dbReference type="SUPFAM" id="SSF56925">
    <property type="entry name" value="OMPA-like"/>
    <property type="match status" value="1"/>
</dbReference>
<feature type="signal peptide" evidence="1">
    <location>
        <begin position="1"/>
        <end position="19"/>
    </location>
</feature>
<dbReference type="InterPro" id="IPR011250">
    <property type="entry name" value="OMP/PagP_B-barrel"/>
</dbReference>
<dbReference type="Gene3D" id="2.40.160.20">
    <property type="match status" value="1"/>
</dbReference>
<sequence>MRKILCLFLLITTIQFSRAQTWELGAFAGSSGYIGDLNQLKLFKFTDLGYGGLVKRNFDGYWSLKLNIYHGEIRGEDAKSDNEQERNRNLNFYSPVTEGSLQVEFNFFNYMTTEFNSKRFSPFLFVGFGGVLFDPRAEYNGIKYMLHDYGTEGQDLNNTYRQYTYSIPYGAGVKYNFSGNWSLIGELGYRTTGTDFLDDVSGYYPTPQQLNVPNDAAFTAQRQFLSDPSVNKIGVPGTQRGDLRKRDTYMFAGISLTYTFVSQKCATF</sequence>
<evidence type="ECO:0000313" key="4">
    <source>
        <dbReference type="Proteomes" id="UP000466586"/>
    </source>
</evidence>
<gene>
    <name evidence="3" type="ORF">GS399_10590</name>
</gene>
<accession>A0A7K1YBL0</accession>
<dbReference type="EMBL" id="WVHT01000004">
    <property type="protein sequence ID" value="MXV51418.1"/>
    <property type="molecule type" value="Genomic_DNA"/>
</dbReference>
<protein>
    <recommendedName>
        <fullName evidence="2">DUF6089 domain-containing protein</fullName>
    </recommendedName>
</protein>
<dbReference type="AlphaFoldDB" id="A0A7K1YBL0"/>
<feature type="chain" id="PRO_5029868320" description="DUF6089 domain-containing protein" evidence="1">
    <location>
        <begin position="20"/>
        <end position="268"/>
    </location>
</feature>
<feature type="domain" description="DUF6089" evidence="2">
    <location>
        <begin position="3"/>
        <end position="209"/>
    </location>
</feature>
<dbReference type="InterPro" id="IPR045743">
    <property type="entry name" value="DUF6089"/>
</dbReference>
<keyword evidence="1" id="KW-0732">Signal</keyword>
<keyword evidence="4" id="KW-1185">Reference proteome</keyword>
<organism evidence="3 4">
    <name type="scientific">Hufsiella arboris</name>
    <dbReference type="NCBI Taxonomy" id="2695275"/>
    <lineage>
        <taxon>Bacteria</taxon>
        <taxon>Pseudomonadati</taxon>
        <taxon>Bacteroidota</taxon>
        <taxon>Sphingobacteriia</taxon>
        <taxon>Sphingobacteriales</taxon>
        <taxon>Sphingobacteriaceae</taxon>
        <taxon>Hufsiella</taxon>
    </lineage>
</organism>
<proteinExistence type="predicted"/>
<evidence type="ECO:0000256" key="1">
    <source>
        <dbReference type="SAM" id="SignalP"/>
    </source>
</evidence>
<name>A0A7K1YBL0_9SPHI</name>
<dbReference type="RefSeq" id="WP_160844587.1">
    <property type="nucleotide sequence ID" value="NZ_WVHT01000004.1"/>
</dbReference>
<reference evidence="3 4" key="1">
    <citation type="submission" date="2019-11" db="EMBL/GenBank/DDBJ databases">
        <title>Pedobacter sp. HMF7647 Genome sequencing and assembly.</title>
        <authorList>
            <person name="Kang H."/>
            <person name="Kim H."/>
            <person name="Joh K."/>
        </authorList>
    </citation>
    <scope>NUCLEOTIDE SEQUENCE [LARGE SCALE GENOMIC DNA]</scope>
    <source>
        <strain evidence="3 4">HMF7647</strain>
    </source>
</reference>
<dbReference type="Proteomes" id="UP000466586">
    <property type="component" value="Unassembled WGS sequence"/>
</dbReference>
<evidence type="ECO:0000313" key="3">
    <source>
        <dbReference type="EMBL" id="MXV51418.1"/>
    </source>
</evidence>
<dbReference type="Pfam" id="PF19573">
    <property type="entry name" value="DUF6089"/>
    <property type="match status" value="1"/>
</dbReference>
<comment type="caution">
    <text evidence="3">The sequence shown here is derived from an EMBL/GenBank/DDBJ whole genome shotgun (WGS) entry which is preliminary data.</text>
</comment>
<evidence type="ECO:0000259" key="2">
    <source>
        <dbReference type="Pfam" id="PF19573"/>
    </source>
</evidence>